<evidence type="ECO:0000313" key="1">
    <source>
        <dbReference type="EMBL" id="RWA10943.1"/>
    </source>
</evidence>
<dbReference type="AlphaFoldDB" id="A0A439D961"/>
<organism evidence="1 2">
    <name type="scientific">Xylaria grammica</name>
    <dbReference type="NCBI Taxonomy" id="363999"/>
    <lineage>
        <taxon>Eukaryota</taxon>
        <taxon>Fungi</taxon>
        <taxon>Dikarya</taxon>
        <taxon>Ascomycota</taxon>
        <taxon>Pezizomycotina</taxon>
        <taxon>Sordariomycetes</taxon>
        <taxon>Xylariomycetidae</taxon>
        <taxon>Xylariales</taxon>
        <taxon>Xylariaceae</taxon>
        <taxon>Xylaria</taxon>
    </lineage>
</organism>
<name>A0A439D961_9PEZI</name>
<reference evidence="1 2" key="1">
    <citation type="submission" date="2018-12" db="EMBL/GenBank/DDBJ databases">
        <title>Draft genome sequence of Xylaria grammica IHI A82.</title>
        <authorList>
            <person name="Buettner E."/>
            <person name="Kellner H."/>
        </authorList>
    </citation>
    <scope>NUCLEOTIDE SEQUENCE [LARGE SCALE GENOMIC DNA]</scope>
    <source>
        <strain evidence="1 2">IHI A82</strain>
    </source>
</reference>
<dbReference type="EMBL" id="RYZI01000095">
    <property type="protein sequence ID" value="RWA10943.1"/>
    <property type="molecule type" value="Genomic_DNA"/>
</dbReference>
<protein>
    <submittedName>
        <fullName evidence="1">Uncharacterized protein</fullName>
    </submittedName>
</protein>
<keyword evidence="2" id="KW-1185">Reference proteome</keyword>
<dbReference type="Proteomes" id="UP000286045">
    <property type="component" value="Unassembled WGS sequence"/>
</dbReference>
<comment type="caution">
    <text evidence="1">The sequence shown here is derived from an EMBL/GenBank/DDBJ whole genome shotgun (WGS) entry which is preliminary data.</text>
</comment>
<accession>A0A439D961</accession>
<gene>
    <name evidence="1" type="ORF">EKO27_g4169</name>
</gene>
<evidence type="ECO:0000313" key="2">
    <source>
        <dbReference type="Proteomes" id="UP000286045"/>
    </source>
</evidence>
<proteinExistence type="predicted"/>
<sequence>MASVSASANALPPQPNFDALSRHLQGMSLEVGRCSNLVAVREANATVDGFTSLQQSIDRLTESFNTAVAGLTTQVANLTTQVADIRRDMADMGDSFGRRLDDFDFNNRARVLNSTATRPDGGLLPLRNTTTHELVELPATVAHLNALTGVAIDELLRALGQEPAARHKKSQLKAFIGVIGGGAKEAVVNVS</sequence>